<sequence length="135" mass="15326">MSGNKEKKKLSSTEAELYLLIVKFLSTGPCKGTAELLRKEIEEHELLPKRVDWLGNEHTRSFNEFEQTLSQVSDDHLLKICSRVGPILDKEIPPTVPGLTSLLGVGRQSLLRTKEGGVVFMNYRNFDGIFNYLKF</sequence>
<dbReference type="EMBL" id="JABXBU010002072">
    <property type="protein sequence ID" value="KAF8777957.1"/>
    <property type="molecule type" value="Genomic_DNA"/>
</dbReference>
<dbReference type="GO" id="GO:0007010">
    <property type="term" value="P:cytoskeleton organization"/>
    <property type="evidence" value="ECO:0007669"/>
    <property type="project" value="TreeGrafter"/>
</dbReference>
<name>A0A8T0EQE4_ARGBR</name>
<protein>
    <submittedName>
        <fullName evidence="2">Bromodomain and WD repeat-containing protein like</fullName>
    </submittedName>
</protein>
<evidence type="ECO:0000313" key="3">
    <source>
        <dbReference type="Proteomes" id="UP000807504"/>
    </source>
</evidence>
<dbReference type="GO" id="GO:0008360">
    <property type="term" value="P:regulation of cell shape"/>
    <property type="evidence" value="ECO:0007669"/>
    <property type="project" value="TreeGrafter"/>
</dbReference>
<evidence type="ECO:0000313" key="2">
    <source>
        <dbReference type="EMBL" id="KAF8777957.1"/>
    </source>
</evidence>
<proteinExistence type="predicted"/>
<dbReference type="GO" id="GO:0006357">
    <property type="term" value="P:regulation of transcription by RNA polymerase II"/>
    <property type="evidence" value="ECO:0007669"/>
    <property type="project" value="TreeGrafter"/>
</dbReference>
<dbReference type="GO" id="GO:0005634">
    <property type="term" value="C:nucleus"/>
    <property type="evidence" value="ECO:0007669"/>
    <property type="project" value="TreeGrafter"/>
</dbReference>
<dbReference type="PANTHER" id="PTHR16266:SF17">
    <property type="entry name" value="BRWD3"/>
    <property type="match status" value="1"/>
</dbReference>
<organism evidence="2 3">
    <name type="scientific">Argiope bruennichi</name>
    <name type="common">Wasp spider</name>
    <name type="synonym">Aranea bruennichi</name>
    <dbReference type="NCBI Taxonomy" id="94029"/>
    <lineage>
        <taxon>Eukaryota</taxon>
        <taxon>Metazoa</taxon>
        <taxon>Ecdysozoa</taxon>
        <taxon>Arthropoda</taxon>
        <taxon>Chelicerata</taxon>
        <taxon>Arachnida</taxon>
        <taxon>Araneae</taxon>
        <taxon>Araneomorphae</taxon>
        <taxon>Entelegynae</taxon>
        <taxon>Araneoidea</taxon>
        <taxon>Araneidae</taxon>
        <taxon>Argiope</taxon>
    </lineage>
</organism>
<gene>
    <name evidence="2" type="ORF">HNY73_014735</name>
</gene>
<keyword evidence="3" id="KW-1185">Reference proteome</keyword>
<accession>A0A8T0EQE4</accession>
<dbReference type="Proteomes" id="UP000807504">
    <property type="component" value="Unassembled WGS sequence"/>
</dbReference>
<dbReference type="InterPro" id="IPR052060">
    <property type="entry name" value="Bromo_WD_repeat"/>
</dbReference>
<dbReference type="PANTHER" id="PTHR16266">
    <property type="entry name" value="WD REPEAT DOMAIN 9"/>
    <property type="match status" value="1"/>
</dbReference>
<feature type="domain" description="BRWD/PHIP N-terminal" evidence="1">
    <location>
        <begin position="4"/>
        <end position="89"/>
    </location>
</feature>
<evidence type="ECO:0000259" key="1">
    <source>
        <dbReference type="Pfam" id="PF25437"/>
    </source>
</evidence>
<dbReference type="InterPro" id="IPR057452">
    <property type="entry name" value="BRWD/PHIP_N"/>
</dbReference>
<dbReference type="Pfam" id="PF25437">
    <property type="entry name" value="BRWD1_N"/>
    <property type="match status" value="1"/>
</dbReference>
<comment type="caution">
    <text evidence="2">The sequence shown here is derived from an EMBL/GenBank/DDBJ whole genome shotgun (WGS) entry which is preliminary data.</text>
</comment>
<reference evidence="2" key="1">
    <citation type="journal article" date="2020" name="bioRxiv">
        <title>Chromosome-level reference genome of the European wasp spider Argiope bruennichi: a resource for studies on range expansion and evolutionary adaptation.</title>
        <authorList>
            <person name="Sheffer M.M."/>
            <person name="Hoppe A."/>
            <person name="Krehenwinkel H."/>
            <person name="Uhl G."/>
            <person name="Kuss A.W."/>
            <person name="Jensen L."/>
            <person name="Jensen C."/>
            <person name="Gillespie R.G."/>
            <person name="Hoff K.J."/>
            <person name="Prost S."/>
        </authorList>
    </citation>
    <scope>NUCLEOTIDE SEQUENCE</scope>
</reference>
<reference evidence="2" key="2">
    <citation type="submission" date="2020-06" db="EMBL/GenBank/DDBJ databases">
        <authorList>
            <person name="Sheffer M."/>
        </authorList>
    </citation>
    <scope>NUCLEOTIDE SEQUENCE</scope>
</reference>
<dbReference type="AlphaFoldDB" id="A0A8T0EQE4"/>